<evidence type="ECO:0000259" key="5">
    <source>
        <dbReference type="SMART" id="SM00198"/>
    </source>
</evidence>
<dbReference type="GO" id="GO:0005576">
    <property type="term" value="C:extracellular region"/>
    <property type="evidence" value="ECO:0007669"/>
    <property type="project" value="UniProtKB-SubCell"/>
</dbReference>
<dbReference type="AlphaFoldDB" id="A0A482VC48"/>
<feature type="region of interest" description="Disordered" evidence="3">
    <location>
        <begin position="245"/>
        <end position="287"/>
    </location>
</feature>
<dbReference type="SUPFAM" id="SSF55797">
    <property type="entry name" value="PR-1-like"/>
    <property type="match status" value="1"/>
</dbReference>
<sequence>MKILLLNFCFWLQALSTVADFDPTKFDYCSTPCTHYNGRVYEHTACQCRRIEGTRTLIFDDIVEFRTTMVELHNTLRNRVASGGEIENGFPNAANMRVINYDLELEYIANCRAKEFYEGHDQCLKKHDSIHSGQNVAGSTAKRQDVEFYMERVNSWYGEIENVLNPARLIDSFGSEGHVKPNRAIGHFTQIIWAETTRIGCARVWIPDNPVEYRYASVLICNYAGDDGFGGNVLGRSVYKVGTPASQCPSGTTPSDKYTSLCGEVEPIPEREPYNKGDPAGHASDEL</sequence>
<dbReference type="SMART" id="SM00198">
    <property type="entry name" value="SCP"/>
    <property type="match status" value="1"/>
</dbReference>
<dbReference type="Gene3D" id="3.40.33.10">
    <property type="entry name" value="CAP"/>
    <property type="match status" value="1"/>
</dbReference>
<dbReference type="PROSITE" id="PS01009">
    <property type="entry name" value="CRISP_1"/>
    <property type="match status" value="1"/>
</dbReference>
<dbReference type="Proteomes" id="UP000292052">
    <property type="component" value="Unassembled WGS sequence"/>
</dbReference>
<dbReference type="InterPro" id="IPR018244">
    <property type="entry name" value="Allrgn_V5/Tpx1_CS"/>
</dbReference>
<comment type="caution">
    <text evidence="6">The sequence shown here is derived from an EMBL/GenBank/DDBJ whole genome shotgun (WGS) entry which is preliminary data.</text>
</comment>
<keyword evidence="4" id="KW-0732">Signal</keyword>
<dbReference type="OrthoDB" id="414826at2759"/>
<accession>A0A482VC48</accession>
<evidence type="ECO:0000256" key="4">
    <source>
        <dbReference type="SAM" id="SignalP"/>
    </source>
</evidence>
<dbReference type="InterPro" id="IPR035940">
    <property type="entry name" value="CAP_sf"/>
</dbReference>
<evidence type="ECO:0000313" key="6">
    <source>
        <dbReference type="EMBL" id="RZB40856.1"/>
    </source>
</evidence>
<dbReference type="Pfam" id="PF00188">
    <property type="entry name" value="CAP"/>
    <property type="match status" value="1"/>
</dbReference>
<evidence type="ECO:0000256" key="2">
    <source>
        <dbReference type="ARBA" id="ARBA00022525"/>
    </source>
</evidence>
<comment type="subcellular location">
    <subcellularLocation>
        <location evidence="1">Secreted</location>
    </subcellularLocation>
</comment>
<dbReference type="InterPro" id="IPR001283">
    <property type="entry name" value="CRISP-related"/>
</dbReference>
<feature type="signal peptide" evidence="4">
    <location>
        <begin position="1"/>
        <end position="19"/>
    </location>
</feature>
<feature type="domain" description="SCP" evidence="5">
    <location>
        <begin position="64"/>
        <end position="235"/>
    </location>
</feature>
<evidence type="ECO:0000313" key="7">
    <source>
        <dbReference type="Proteomes" id="UP000292052"/>
    </source>
</evidence>
<dbReference type="PANTHER" id="PTHR10334">
    <property type="entry name" value="CYSTEINE-RICH SECRETORY PROTEIN-RELATED"/>
    <property type="match status" value="1"/>
</dbReference>
<dbReference type="InterPro" id="IPR014044">
    <property type="entry name" value="CAP_dom"/>
</dbReference>
<keyword evidence="7" id="KW-1185">Reference proteome</keyword>
<organism evidence="6 7">
    <name type="scientific">Asbolus verrucosus</name>
    <name type="common">Desert ironclad beetle</name>
    <dbReference type="NCBI Taxonomy" id="1661398"/>
    <lineage>
        <taxon>Eukaryota</taxon>
        <taxon>Metazoa</taxon>
        <taxon>Ecdysozoa</taxon>
        <taxon>Arthropoda</taxon>
        <taxon>Hexapoda</taxon>
        <taxon>Insecta</taxon>
        <taxon>Pterygota</taxon>
        <taxon>Neoptera</taxon>
        <taxon>Endopterygota</taxon>
        <taxon>Coleoptera</taxon>
        <taxon>Polyphaga</taxon>
        <taxon>Cucujiformia</taxon>
        <taxon>Tenebrionidae</taxon>
        <taxon>Pimeliinae</taxon>
        <taxon>Asbolus</taxon>
    </lineage>
</organism>
<gene>
    <name evidence="6" type="ORF">BDFB_009715</name>
</gene>
<proteinExistence type="predicted"/>
<reference evidence="6 7" key="1">
    <citation type="submission" date="2017-03" db="EMBL/GenBank/DDBJ databases">
        <title>Genome of the blue death feigning beetle - Asbolus verrucosus.</title>
        <authorList>
            <person name="Rider S.D."/>
        </authorList>
    </citation>
    <scope>NUCLEOTIDE SEQUENCE [LARGE SCALE GENOMIC DNA]</scope>
    <source>
        <strain evidence="6">Butters</strain>
        <tissue evidence="6">Head and leg muscle</tissue>
    </source>
</reference>
<keyword evidence="2" id="KW-0964">Secreted</keyword>
<evidence type="ECO:0000256" key="3">
    <source>
        <dbReference type="SAM" id="MobiDB-lite"/>
    </source>
</evidence>
<feature type="chain" id="PRO_5019745401" evidence="4">
    <location>
        <begin position="20"/>
        <end position="287"/>
    </location>
</feature>
<evidence type="ECO:0000256" key="1">
    <source>
        <dbReference type="ARBA" id="ARBA00004613"/>
    </source>
</evidence>
<name>A0A482VC48_ASBVE</name>
<dbReference type="CDD" id="cd05380">
    <property type="entry name" value="CAP_euk"/>
    <property type="match status" value="1"/>
</dbReference>
<dbReference type="EMBL" id="QDEB01115302">
    <property type="protein sequence ID" value="RZB40856.1"/>
    <property type="molecule type" value="Genomic_DNA"/>
</dbReference>
<feature type="compositionally biased region" description="Polar residues" evidence="3">
    <location>
        <begin position="245"/>
        <end position="258"/>
    </location>
</feature>
<protein>
    <submittedName>
        <fullName evidence="6">Venom allergen 5-like</fullName>
    </submittedName>
</protein>